<evidence type="ECO:0000313" key="1">
    <source>
        <dbReference type="EMBL" id="GAA1757367.1"/>
    </source>
</evidence>
<dbReference type="InterPro" id="IPR036513">
    <property type="entry name" value="STAS_dom_sf"/>
</dbReference>
<comment type="caution">
    <text evidence="1">The sequence shown here is derived from an EMBL/GenBank/DDBJ whole genome shotgun (WGS) entry which is preliminary data.</text>
</comment>
<reference evidence="1 2" key="1">
    <citation type="journal article" date="2019" name="Int. J. Syst. Evol. Microbiol.">
        <title>The Global Catalogue of Microorganisms (GCM) 10K type strain sequencing project: providing services to taxonomists for standard genome sequencing and annotation.</title>
        <authorList>
            <consortium name="The Broad Institute Genomics Platform"/>
            <consortium name="The Broad Institute Genome Sequencing Center for Infectious Disease"/>
            <person name="Wu L."/>
            <person name="Ma J."/>
        </authorList>
    </citation>
    <scope>NUCLEOTIDE SEQUENCE [LARGE SCALE GENOMIC DNA]</scope>
    <source>
        <strain evidence="1 2">JCM 14735</strain>
    </source>
</reference>
<name>A0ABN2KIS4_9MICC</name>
<organism evidence="1 2">
    <name type="scientific">Kocuria aegyptia</name>
    <dbReference type="NCBI Taxonomy" id="330943"/>
    <lineage>
        <taxon>Bacteria</taxon>
        <taxon>Bacillati</taxon>
        <taxon>Actinomycetota</taxon>
        <taxon>Actinomycetes</taxon>
        <taxon>Micrococcales</taxon>
        <taxon>Micrococcaceae</taxon>
        <taxon>Kocuria</taxon>
    </lineage>
</organism>
<evidence type="ECO:0000313" key="2">
    <source>
        <dbReference type="Proteomes" id="UP001501204"/>
    </source>
</evidence>
<accession>A0ABN2KIS4</accession>
<proteinExistence type="predicted"/>
<protein>
    <recommendedName>
        <fullName evidence="3">STAS domain-containing protein</fullName>
    </recommendedName>
</protein>
<dbReference type="SUPFAM" id="SSF52091">
    <property type="entry name" value="SpoIIaa-like"/>
    <property type="match status" value="1"/>
</dbReference>
<gene>
    <name evidence="1" type="ORF">GCM10009767_15880</name>
</gene>
<dbReference type="Proteomes" id="UP001501204">
    <property type="component" value="Unassembled WGS sequence"/>
</dbReference>
<evidence type="ECO:0008006" key="3">
    <source>
        <dbReference type="Google" id="ProtNLM"/>
    </source>
</evidence>
<dbReference type="EMBL" id="BAAAOA010000016">
    <property type="protein sequence ID" value="GAA1757367.1"/>
    <property type="molecule type" value="Genomic_DNA"/>
</dbReference>
<sequence>MKLELSVHFEVTLDEQQVRLVTTGRLTESNQQMLYPSIHRAYTFATATEVVIDLSAVEHLATAALDLLCWEVEHYQPIHLTHPVRFVLPEPPPTSGRDCRTDR</sequence>
<keyword evidence="2" id="KW-1185">Reference proteome</keyword>
<dbReference type="RefSeq" id="WP_344121356.1">
    <property type="nucleotide sequence ID" value="NZ_BAAAOA010000016.1"/>
</dbReference>